<dbReference type="Proteomes" id="UP000654075">
    <property type="component" value="Unassembled WGS sequence"/>
</dbReference>
<dbReference type="Proteomes" id="UP000626109">
    <property type="component" value="Unassembled WGS sequence"/>
</dbReference>
<feature type="region of interest" description="Disordered" evidence="1">
    <location>
        <begin position="109"/>
        <end position="162"/>
    </location>
</feature>
<organism evidence="2 4">
    <name type="scientific">Polarella glacialis</name>
    <name type="common">Dinoflagellate</name>
    <dbReference type="NCBI Taxonomy" id="89957"/>
    <lineage>
        <taxon>Eukaryota</taxon>
        <taxon>Sar</taxon>
        <taxon>Alveolata</taxon>
        <taxon>Dinophyceae</taxon>
        <taxon>Suessiales</taxon>
        <taxon>Suessiaceae</taxon>
        <taxon>Polarella</taxon>
    </lineage>
</organism>
<gene>
    <name evidence="2" type="ORF">PGLA1383_LOCUS5724</name>
    <name evidence="3" type="ORF">PGLA2088_LOCUS3558</name>
</gene>
<feature type="compositionally biased region" description="Acidic residues" evidence="1">
    <location>
        <begin position="43"/>
        <end position="56"/>
    </location>
</feature>
<evidence type="ECO:0000313" key="3">
    <source>
        <dbReference type="EMBL" id="CAE8645027.1"/>
    </source>
</evidence>
<proteinExistence type="predicted"/>
<accession>A0A813DK25</accession>
<feature type="region of interest" description="Disordered" evidence="1">
    <location>
        <begin position="38"/>
        <end position="85"/>
    </location>
</feature>
<dbReference type="AlphaFoldDB" id="A0A813DK25"/>
<evidence type="ECO:0008006" key="5">
    <source>
        <dbReference type="Google" id="ProtNLM"/>
    </source>
</evidence>
<protein>
    <recommendedName>
        <fullName evidence="5">PX domain-containing protein</fullName>
    </recommendedName>
</protein>
<dbReference type="EMBL" id="CAJNNV010002257">
    <property type="protein sequence ID" value="CAE8586877.1"/>
    <property type="molecule type" value="Genomic_DNA"/>
</dbReference>
<dbReference type="EMBL" id="CAJNNW010003104">
    <property type="protein sequence ID" value="CAE8645027.1"/>
    <property type="molecule type" value="Genomic_DNA"/>
</dbReference>
<comment type="caution">
    <text evidence="2">The sequence shown here is derived from an EMBL/GenBank/DDBJ whole genome shotgun (WGS) entry which is preliminary data.</text>
</comment>
<evidence type="ECO:0000256" key="1">
    <source>
        <dbReference type="SAM" id="MobiDB-lite"/>
    </source>
</evidence>
<keyword evidence="4" id="KW-1185">Reference proteome</keyword>
<evidence type="ECO:0000313" key="4">
    <source>
        <dbReference type="Proteomes" id="UP000654075"/>
    </source>
</evidence>
<name>A0A813DK25_POLGL</name>
<reference evidence="2" key="1">
    <citation type="submission" date="2021-02" db="EMBL/GenBank/DDBJ databases">
        <authorList>
            <person name="Dougan E. K."/>
            <person name="Rhodes N."/>
            <person name="Thang M."/>
            <person name="Chan C."/>
        </authorList>
    </citation>
    <scope>NUCLEOTIDE SEQUENCE</scope>
</reference>
<evidence type="ECO:0000313" key="2">
    <source>
        <dbReference type="EMBL" id="CAE8586877.1"/>
    </source>
</evidence>
<feature type="non-terminal residue" evidence="2">
    <location>
        <position position="182"/>
    </location>
</feature>
<feature type="compositionally biased region" description="Low complexity" evidence="1">
    <location>
        <begin position="113"/>
        <end position="146"/>
    </location>
</feature>
<sequence>VGGCRGAKLDARRAGLEVWLQRVVTEAASLGEWSQPLRSFLEGDPDVERCDEEEPTSPEAGDASADIGSEQQQAQQPASSNYGHGWRSYARNLVAPLRKLTAVQEGHRSLNCNSNTNNSNHNNSNNNNNSNNTTSSSSSSSNNNTNQEQHQPQQAPLWKLQAEQEISQPLLAADFLQRPVES</sequence>